<feature type="compositionally biased region" description="Low complexity" evidence="1">
    <location>
        <begin position="114"/>
        <end position="124"/>
    </location>
</feature>
<sequence length="250" mass="27830">MEDLALLNVYRGDNGFKPGYLTHLEEALKTSCPASKIKARPHIDSSGFNFNNTSNMVVAEDDVWDDYLAKYPDAKQRRSKSFIHYEKCCIIFGNDRATGEDAFDVVDAVEVLGGNNESNSENGSDPIAPEDVEFTQETSRSQSVTLEVTTNPNKRKKRTSDGGAANMITAAQILGSELSKASNDICAAINANRDMRHLVVVAMEKVLEISEVEKTMYNAKIMGRPELMHAFLSCKSPFHLAWLRRMFPEI</sequence>
<protein>
    <submittedName>
        <fullName evidence="2">Uncharacterized protein</fullName>
    </submittedName>
</protein>
<feature type="compositionally biased region" description="Polar residues" evidence="1">
    <location>
        <begin position="135"/>
        <end position="152"/>
    </location>
</feature>
<dbReference type="AlphaFoldDB" id="A0AAP0KNI7"/>
<dbReference type="Proteomes" id="UP001417504">
    <property type="component" value="Unassembled WGS sequence"/>
</dbReference>
<proteinExistence type="predicted"/>
<dbReference type="PANTHER" id="PTHR46250">
    <property type="entry name" value="MYB/SANT-LIKE DNA-BINDING DOMAIN PROTEIN-RELATED"/>
    <property type="match status" value="1"/>
</dbReference>
<organism evidence="2 3">
    <name type="scientific">Stephania japonica</name>
    <dbReference type="NCBI Taxonomy" id="461633"/>
    <lineage>
        <taxon>Eukaryota</taxon>
        <taxon>Viridiplantae</taxon>
        <taxon>Streptophyta</taxon>
        <taxon>Embryophyta</taxon>
        <taxon>Tracheophyta</taxon>
        <taxon>Spermatophyta</taxon>
        <taxon>Magnoliopsida</taxon>
        <taxon>Ranunculales</taxon>
        <taxon>Menispermaceae</taxon>
        <taxon>Menispermoideae</taxon>
        <taxon>Cissampelideae</taxon>
        <taxon>Stephania</taxon>
    </lineage>
</organism>
<evidence type="ECO:0000313" key="2">
    <source>
        <dbReference type="EMBL" id="KAK9155841.1"/>
    </source>
</evidence>
<gene>
    <name evidence="2" type="ORF">Sjap_003321</name>
</gene>
<evidence type="ECO:0000256" key="1">
    <source>
        <dbReference type="SAM" id="MobiDB-lite"/>
    </source>
</evidence>
<accession>A0AAP0KNI7</accession>
<reference evidence="2 3" key="1">
    <citation type="submission" date="2024-01" db="EMBL/GenBank/DDBJ databases">
        <title>Genome assemblies of Stephania.</title>
        <authorList>
            <person name="Yang L."/>
        </authorList>
    </citation>
    <scope>NUCLEOTIDE SEQUENCE [LARGE SCALE GENOMIC DNA]</scope>
    <source>
        <strain evidence="2">QJT</strain>
        <tissue evidence="2">Leaf</tissue>
    </source>
</reference>
<evidence type="ECO:0000313" key="3">
    <source>
        <dbReference type="Proteomes" id="UP001417504"/>
    </source>
</evidence>
<dbReference type="PANTHER" id="PTHR46250:SF17">
    <property type="entry name" value="MYB_SANT-LIKE DOMAIN-CONTAINING PROTEIN"/>
    <property type="match status" value="1"/>
</dbReference>
<dbReference type="EMBL" id="JBBNAE010000001">
    <property type="protein sequence ID" value="KAK9155841.1"/>
    <property type="molecule type" value="Genomic_DNA"/>
</dbReference>
<feature type="region of interest" description="Disordered" evidence="1">
    <location>
        <begin position="114"/>
        <end position="162"/>
    </location>
</feature>
<name>A0AAP0KNI7_9MAGN</name>
<keyword evidence="3" id="KW-1185">Reference proteome</keyword>
<comment type="caution">
    <text evidence="2">The sequence shown here is derived from an EMBL/GenBank/DDBJ whole genome shotgun (WGS) entry which is preliminary data.</text>
</comment>